<evidence type="ECO:0000259" key="2">
    <source>
        <dbReference type="Pfam" id="PF25917"/>
    </source>
</evidence>
<organism evidence="4 5">
    <name type="scientific">Bergeyella zoohelcum</name>
    <dbReference type="NCBI Taxonomy" id="1015"/>
    <lineage>
        <taxon>Bacteria</taxon>
        <taxon>Pseudomonadati</taxon>
        <taxon>Bacteroidota</taxon>
        <taxon>Flavobacteriia</taxon>
        <taxon>Flavobacteriales</taxon>
        <taxon>Weeksellaceae</taxon>
        <taxon>Bergeyella</taxon>
    </lineage>
</organism>
<protein>
    <submittedName>
        <fullName evidence="4">Putative efflux pump membrane fusion protein</fullName>
    </submittedName>
</protein>
<sequence length="323" mass="35463">MKKIIKLVPIVIIAVLVIIALVFSNKKTEDYWQGQAEAKQISVAPKIPGRVEKIHIKEGQNIQKGDLLLTIETPEINAKLEQAGAAQNAAQAQLAKANAGARSQQIQAAYSVWQQAQTAADFAKTTFGRVENLYKDELISAQKRDEAYTKYQAAVQQANAAKAQYDLALAGAQQEDKLAAQALVQQAQGAVHEVQSYKKEANLYAPASAEVQKIIPNEGELVNTGYPVITLVDLSDVWVVLNIREDMMNRFQKGAKFKAKVPALGNKEIELEVRHISAMADFATWTATKAQGDFDRKTFEIKAYPTEPTSGLRPGMSVLVKKD</sequence>
<gene>
    <name evidence="4" type="ORF">NCTC11661_01222</name>
</gene>
<dbReference type="InterPro" id="IPR058792">
    <property type="entry name" value="Beta-barrel_RND_2"/>
</dbReference>
<dbReference type="Gene3D" id="2.40.50.100">
    <property type="match status" value="1"/>
</dbReference>
<feature type="transmembrane region" description="Helical" evidence="1">
    <location>
        <begin position="7"/>
        <end position="24"/>
    </location>
</feature>
<dbReference type="Gene3D" id="1.10.287.470">
    <property type="entry name" value="Helix hairpin bin"/>
    <property type="match status" value="1"/>
</dbReference>
<evidence type="ECO:0000256" key="1">
    <source>
        <dbReference type="SAM" id="Phobius"/>
    </source>
</evidence>
<keyword evidence="1" id="KW-0812">Transmembrane</keyword>
<keyword evidence="1" id="KW-0472">Membrane</keyword>
<dbReference type="Pfam" id="PF25954">
    <property type="entry name" value="Beta-barrel_RND_2"/>
    <property type="match status" value="1"/>
</dbReference>
<name>A0A376C0V0_9FLAO</name>
<dbReference type="PANTHER" id="PTHR30438">
    <property type="entry name" value="36 KDA ANTIGEN-RELATED"/>
    <property type="match status" value="1"/>
</dbReference>
<reference evidence="4 5" key="1">
    <citation type="submission" date="2018-06" db="EMBL/GenBank/DDBJ databases">
        <authorList>
            <consortium name="Pathogen Informatics"/>
            <person name="Doyle S."/>
        </authorList>
    </citation>
    <scope>NUCLEOTIDE SEQUENCE [LARGE SCALE GENOMIC DNA]</scope>
    <source>
        <strain evidence="4 5">NCTC11661</strain>
    </source>
</reference>
<dbReference type="Pfam" id="PF25917">
    <property type="entry name" value="BSH_RND"/>
    <property type="match status" value="1"/>
</dbReference>
<dbReference type="Proteomes" id="UP000255515">
    <property type="component" value="Unassembled WGS sequence"/>
</dbReference>
<evidence type="ECO:0000313" key="4">
    <source>
        <dbReference type="EMBL" id="SSZ55823.1"/>
    </source>
</evidence>
<dbReference type="RefSeq" id="WP_002662824.1">
    <property type="nucleotide sequence ID" value="NZ_UFTJ01000002.1"/>
</dbReference>
<dbReference type="EMBL" id="UFTJ01000002">
    <property type="protein sequence ID" value="SSZ55823.1"/>
    <property type="molecule type" value="Genomic_DNA"/>
</dbReference>
<feature type="domain" description="CusB-like beta-barrel" evidence="3">
    <location>
        <begin position="237"/>
        <end position="287"/>
    </location>
</feature>
<evidence type="ECO:0000259" key="3">
    <source>
        <dbReference type="Pfam" id="PF25954"/>
    </source>
</evidence>
<dbReference type="PANTHER" id="PTHR30438:SF1">
    <property type="entry name" value="36 KDA ANTIGEN"/>
    <property type="match status" value="1"/>
</dbReference>
<dbReference type="AlphaFoldDB" id="A0A376C0V0"/>
<dbReference type="SUPFAM" id="SSF111369">
    <property type="entry name" value="HlyD-like secretion proteins"/>
    <property type="match status" value="2"/>
</dbReference>
<dbReference type="InterPro" id="IPR058625">
    <property type="entry name" value="MdtA-like_BSH"/>
</dbReference>
<feature type="domain" description="Multidrug resistance protein MdtA-like barrel-sandwich hybrid" evidence="2">
    <location>
        <begin position="40"/>
        <end position="230"/>
    </location>
</feature>
<dbReference type="Gene3D" id="2.40.30.170">
    <property type="match status" value="1"/>
</dbReference>
<evidence type="ECO:0000313" key="5">
    <source>
        <dbReference type="Proteomes" id="UP000255515"/>
    </source>
</evidence>
<accession>A0A376C0V0</accession>
<keyword evidence="1" id="KW-1133">Transmembrane helix</keyword>
<proteinExistence type="predicted"/>